<evidence type="ECO:0000313" key="18">
    <source>
        <dbReference type="EMBL" id="CAD7245913.1"/>
    </source>
</evidence>
<dbReference type="InterPro" id="IPR023586">
    <property type="entry name" value="Ile-tRNA-ligase_type2"/>
</dbReference>
<keyword evidence="10" id="KW-0862">Zinc</keyword>
<dbReference type="GO" id="GO:0005524">
    <property type="term" value="F:ATP binding"/>
    <property type="evidence" value="ECO:0007669"/>
    <property type="project" value="UniProtKB-KW"/>
</dbReference>
<evidence type="ECO:0000256" key="16">
    <source>
        <dbReference type="ARBA" id="ARBA00048359"/>
    </source>
</evidence>
<dbReference type="Pfam" id="PF00133">
    <property type="entry name" value="tRNA-synt_1"/>
    <property type="match status" value="1"/>
</dbReference>
<keyword evidence="19" id="KW-1185">Reference proteome</keyword>
<dbReference type="EMBL" id="CAJPEV010000989">
    <property type="protein sequence ID" value="CAG0889957.1"/>
    <property type="molecule type" value="Genomic_DNA"/>
</dbReference>
<feature type="domain" description="DALR anticodon binding" evidence="17">
    <location>
        <begin position="99"/>
        <end position="183"/>
    </location>
</feature>
<dbReference type="EMBL" id="LR900506">
    <property type="protein sequence ID" value="CAD7245913.1"/>
    <property type="molecule type" value="Genomic_DNA"/>
</dbReference>
<dbReference type="Pfam" id="PF05746">
    <property type="entry name" value="DALR_1"/>
    <property type="match status" value="1"/>
</dbReference>
<dbReference type="PANTHER" id="PTHR42780">
    <property type="entry name" value="SOLEUCYL-TRNA SYNTHETASE"/>
    <property type="match status" value="1"/>
</dbReference>
<evidence type="ECO:0000256" key="12">
    <source>
        <dbReference type="ARBA" id="ARBA00022917"/>
    </source>
</evidence>
<dbReference type="InterPro" id="IPR014729">
    <property type="entry name" value="Rossmann-like_a/b/a_fold"/>
</dbReference>
<dbReference type="InterPro" id="IPR013155">
    <property type="entry name" value="M/V/L/I-tRNA-synth_anticd-bd"/>
</dbReference>
<keyword evidence="7" id="KW-0436">Ligase</keyword>
<dbReference type="Pfam" id="PF19302">
    <property type="entry name" value="DUF5915"/>
    <property type="match status" value="1"/>
</dbReference>
<evidence type="ECO:0000256" key="1">
    <source>
        <dbReference type="ARBA" id="ARBA00001947"/>
    </source>
</evidence>
<evidence type="ECO:0000256" key="2">
    <source>
        <dbReference type="ARBA" id="ARBA00004496"/>
    </source>
</evidence>
<dbReference type="GO" id="GO:0004814">
    <property type="term" value="F:arginine-tRNA ligase activity"/>
    <property type="evidence" value="ECO:0007669"/>
    <property type="project" value="InterPro"/>
</dbReference>
<dbReference type="Gene3D" id="3.90.740.10">
    <property type="entry name" value="Valyl/Leucyl/Isoleucyl-tRNA synthetase, editing domain"/>
    <property type="match status" value="1"/>
</dbReference>
<dbReference type="GO" id="GO:0002161">
    <property type="term" value="F:aminoacyl-tRNA deacylase activity"/>
    <property type="evidence" value="ECO:0007669"/>
    <property type="project" value="InterPro"/>
</dbReference>
<dbReference type="Gene3D" id="3.40.50.620">
    <property type="entry name" value="HUPs"/>
    <property type="match status" value="3"/>
</dbReference>
<dbReference type="GO" id="GO:0005737">
    <property type="term" value="C:cytoplasm"/>
    <property type="evidence" value="ECO:0007669"/>
    <property type="project" value="UniProtKB-SubCell"/>
</dbReference>
<protein>
    <recommendedName>
        <fullName evidence="5">isoleucine--tRNA ligase</fullName>
        <ecNumber evidence="5">6.1.1.5</ecNumber>
    </recommendedName>
    <alternativeName>
        <fullName evidence="15">Isoleucyl-tRNA synthetase</fullName>
    </alternativeName>
</protein>
<evidence type="ECO:0000256" key="4">
    <source>
        <dbReference type="ARBA" id="ARBA00011245"/>
    </source>
</evidence>
<dbReference type="CDD" id="cd07961">
    <property type="entry name" value="Anticodon_Ia_Ile_ABEc"/>
    <property type="match status" value="1"/>
</dbReference>
<evidence type="ECO:0000256" key="7">
    <source>
        <dbReference type="ARBA" id="ARBA00022598"/>
    </source>
</evidence>
<comment type="similarity">
    <text evidence="3">Belongs to the class-I aminoacyl-tRNA synthetase family.</text>
</comment>
<dbReference type="Pfam" id="PF08264">
    <property type="entry name" value="Anticodon_1"/>
    <property type="match status" value="1"/>
</dbReference>
<dbReference type="GO" id="GO:0006428">
    <property type="term" value="P:isoleucyl-tRNA aminoacylation"/>
    <property type="evidence" value="ECO:0007669"/>
    <property type="project" value="InterPro"/>
</dbReference>
<accession>A0A7R8X8T1</accession>
<dbReference type="SMART" id="SM00836">
    <property type="entry name" value="DALR_1"/>
    <property type="match status" value="1"/>
</dbReference>
<evidence type="ECO:0000259" key="17">
    <source>
        <dbReference type="SMART" id="SM00836"/>
    </source>
</evidence>
<organism evidence="18">
    <name type="scientific">Darwinula stevensoni</name>
    <dbReference type="NCBI Taxonomy" id="69355"/>
    <lineage>
        <taxon>Eukaryota</taxon>
        <taxon>Metazoa</taxon>
        <taxon>Ecdysozoa</taxon>
        <taxon>Arthropoda</taxon>
        <taxon>Crustacea</taxon>
        <taxon>Oligostraca</taxon>
        <taxon>Ostracoda</taxon>
        <taxon>Podocopa</taxon>
        <taxon>Podocopida</taxon>
        <taxon>Darwinulocopina</taxon>
        <taxon>Darwinuloidea</taxon>
        <taxon>Darwinulidae</taxon>
        <taxon>Darwinula</taxon>
    </lineage>
</organism>
<dbReference type="PRINTS" id="PR00984">
    <property type="entry name" value="TRNASYNTHILE"/>
</dbReference>
<keyword evidence="11" id="KW-0067">ATP-binding</keyword>
<evidence type="ECO:0000256" key="3">
    <source>
        <dbReference type="ARBA" id="ARBA00005594"/>
    </source>
</evidence>
<dbReference type="Proteomes" id="UP000677054">
    <property type="component" value="Unassembled WGS sequence"/>
</dbReference>
<evidence type="ECO:0000256" key="9">
    <source>
        <dbReference type="ARBA" id="ARBA00022741"/>
    </source>
</evidence>
<comment type="subunit">
    <text evidence="4">Monomer.</text>
</comment>
<evidence type="ECO:0000256" key="6">
    <source>
        <dbReference type="ARBA" id="ARBA00022490"/>
    </source>
</evidence>
<evidence type="ECO:0000256" key="11">
    <source>
        <dbReference type="ARBA" id="ARBA00022840"/>
    </source>
</evidence>
<dbReference type="InterPro" id="IPR002301">
    <property type="entry name" value="Ile-tRNA-ligase"/>
</dbReference>
<dbReference type="GO" id="GO:0006420">
    <property type="term" value="P:arginyl-tRNA aminoacylation"/>
    <property type="evidence" value="ECO:0007669"/>
    <property type="project" value="InterPro"/>
</dbReference>
<gene>
    <name evidence="18" type="ORF">DSTB1V02_LOCUS5779</name>
</gene>
<reference evidence="18" key="1">
    <citation type="submission" date="2020-11" db="EMBL/GenBank/DDBJ databases">
        <authorList>
            <person name="Tran Van P."/>
        </authorList>
    </citation>
    <scope>NUCLEOTIDE SEQUENCE</scope>
</reference>
<evidence type="ECO:0000313" key="19">
    <source>
        <dbReference type="Proteomes" id="UP000677054"/>
    </source>
</evidence>
<keyword evidence="8" id="KW-0479">Metal-binding</keyword>
<evidence type="ECO:0000256" key="13">
    <source>
        <dbReference type="ARBA" id="ARBA00023146"/>
    </source>
</evidence>
<dbReference type="InterPro" id="IPR008909">
    <property type="entry name" value="DALR_anticod-bd"/>
</dbReference>
<comment type="catalytic activity">
    <reaction evidence="16">
        <text>tRNA(Ile) + L-isoleucine + ATP = L-isoleucyl-tRNA(Ile) + AMP + diphosphate</text>
        <dbReference type="Rhea" id="RHEA:11060"/>
        <dbReference type="Rhea" id="RHEA-COMP:9666"/>
        <dbReference type="Rhea" id="RHEA-COMP:9695"/>
        <dbReference type="ChEBI" id="CHEBI:30616"/>
        <dbReference type="ChEBI" id="CHEBI:33019"/>
        <dbReference type="ChEBI" id="CHEBI:58045"/>
        <dbReference type="ChEBI" id="CHEBI:78442"/>
        <dbReference type="ChEBI" id="CHEBI:78528"/>
        <dbReference type="ChEBI" id="CHEBI:456215"/>
        <dbReference type="EC" id="6.1.1.5"/>
    </reaction>
</comment>
<dbReference type="InterPro" id="IPR009008">
    <property type="entry name" value="Val/Leu/Ile-tRNA-synth_edit"/>
</dbReference>
<dbReference type="InterPro" id="IPR002300">
    <property type="entry name" value="aa-tRNA-synth_Ia"/>
</dbReference>
<evidence type="ECO:0000256" key="15">
    <source>
        <dbReference type="ARBA" id="ARBA00032665"/>
    </source>
</evidence>
<dbReference type="GO" id="GO:0046872">
    <property type="term" value="F:metal ion binding"/>
    <property type="evidence" value="ECO:0007669"/>
    <property type="project" value="UniProtKB-KW"/>
</dbReference>
<comment type="cofactor">
    <cofactor evidence="1">
        <name>Zn(2+)</name>
        <dbReference type="ChEBI" id="CHEBI:29105"/>
    </cofactor>
</comment>
<evidence type="ECO:0000256" key="5">
    <source>
        <dbReference type="ARBA" id="ARBA00013165"/>
    </source>
</evidence>
<dbReference type="PANTHER" id="PTHR42780:SF1">
    <property type="entry name" value="ISOLEUCINE--TRNA LIGASE, CYTOPLASMIC"/>
    <property type="match status" value="1"/>
</dbReference>
<dbReference type="OrthoDB" id="1706657at2759"/>
<comment type="subcellular location">
    <subcellularLocation>
        <location evidence="2">Cytoplasm</location>
    </subcellularLocation>
</comment>
<dbReference type="FunFam" id="3.40.50.620:FF:000063">
    <property type="entry name" value="Isoleucine--tRNA ligase"/>
    <property type="match status" value="1"/>
</dbReference>
<dbReference type="SUPFAM" id="SSF50677">
    <property type="entry name" value="ValRS/IleRS/LeuRS editing domain"/>
    <property type="match status" value="1"/>
</dbReference>
<keyword evidence="13" id="KW-0030">Aminoacyl-tRNA synthetase</keyword>
<evidence type="ECO:0000256" key="8">
    <source>
        <dbReference type="ARBA" id="ARBA00022723"/>
    </source>
</evidence>
<proteinExistence type="inferred from homology"/>
<comment type="function">
    <text evidence="14">Catalyzes the attachment of isoleucine to tRNA(Ile). As IleRS can inadvertently accommodate and process structurally similar amino acids such as valine, to avoid such errors it has two additional distinct tRNA(Ile)-dependent editing activities. One activity is designated as 'pretransfer' editing and involves the hydrolysis of activated Val-AMP. The other activity is designated 'posttransfer' editing and involves deacylation of mischarged Val-tRNA(Ile).</text>
</comment>
<dbReference type="GO" id="GO:0004822">
    <property type="term" value="F:isoleucine-tRNA ligase activity"/>
    <property type="evidence" value="ECO:0007669"/>
    <property type="project" value="UniProtKB-EC"/>
</dbReference>
<dbReference type="InterPro" id="IPR033709">
    <property type="entry name" value="Anticodon_Ile_ABEc"/>
</dbReference>
<dbReference type="GO" id="GO:0000049">
    <property type="term" value="F:tRNA binding"/>
    <property type="evidence" value="ECO:0007669"/>
    <property type="project" value="InterPro"/>
</dbReference>
<evidence type="ECO:0000256" key="14">
    <source>
        <dbReference type="ARBA" id="ARBA00025217"/>
    </source>
</evidence>
<keyword evidence="6" id="KW-0963">Cytoplasm</keyword>
<dbReference type="Gene3D" id="1.10.730.10">
    <property type="entry name" value="Isoleucyl-tRNA Synthetase, Domain 1"/>
    <property type="match status" value="2"/>
</dbReference>
<dbReference type="NCBIfam" id="TIGR00392">
    <property type="entry name" value="ileS"/>
    <property type="match status" value="1"/>
</dbReference>
<dbReference type="InterPro" id="IPR009080">
    <property type="entry name" value="tRNAsynth_Ia_anticodon-bd"/>
</dbReference>
<dbReference type="AlphaFoldDB" id="A0A7R8X8T1"/>
<dbReference type="EC" id="6.1.1.5" evidence="5"/>
<name>A0A7R8X8T1_9CRUS</name>
<dbReference type="SUPFAM" id="SSF52374">
    <property type="entry name" value="Nucleotidylyl transferase"/>
    <property type="match status" value="1"/>
</dbReference>
<keyword evidence="9" id="KW-0547">Nucleotide-binding</keyword>
<keyword evidence="12" id="KW-0648">Protein biosynthesis</keyword>
<evidence type="ECO:0000256" key="10">
    <source>
        <dbReference type="ARBA" id="ARBA00022833"/>
    </source>
</evidence>
<dbReference type="SUPFAM" id="SSF47323">
    <property type="entry name" value="Anticodon-binding domain of a subclass of class I aminoacyl-tRNA synthetases"/>
    <property type="match status" value="2"/>
</dbReference>
<sequence>MSTHMNTPAMYIKNLVLEALANLGIPETAFTVEHPGELSHGDYACNVAMGQKMSSRLGGVPLVTDMVETVAEEVREKSERQTDAEIIDNIALGAIKFAILRSRPGSDVSDQVTNIHRILYRFPEVVQSAAESYGPHHIVTYLLQVAQEFNSYYGANKMVDDQDLSTTAYRLRLARALQNEEKVLQFWAEHNIFEKTLEREAPAGEYHFFEGPPTANGRPGIHHVAARGFKDLIPRYKTMRGYRVHRRAGWDTHGLPVELQVEKELGLTSKKQIQEYGTALFNQKCRESVWTYKDEWEAVTTRMGYWLDMDHPYVTYTNDYIEGVWSVVKKISERKSADGRDLLYKDFKILPWCTRCGTGLSSHELNQPGAYQDVKDVTAYVKFKMPIGSEISMFASEEKYVDFWENSVLVGQVQNPKYNEKQKVKMSKEIFILAWTTTPWTLPGNVALAVGKDINYGIYFSKSKNELYLFARQFEEAAKKEIEDLVLLNTTKGEWLESDKVSYEPLYPFISDLLPIDQQSKLENAYQVYAADFVTTTDGTGIVHIAPMYGADDFDLATAHDLPKFHVVGEDGKYIDGCDTETLKLSGRYVKESDDAGKPTFAIDIINDLTARELLFKKENYVHSYPHCWRCNTPLLYYARGSWYFRMSALRAQLLAANENINWEPDHIKSGRFGEWLDGIRDWAISRDRFWGTPLPVWQNADGSKRVVIGGLEDIKKYKIREIDFSPLPHNEHYELDFHKPYIDEIELQLDGEKLTRVSEVMDVWLDSGCMPYAQSHVLGMQMDWSPAPADFIAEGADQTRGWFYTMHAIANLLNDTPTNNYNNVVCLGLLMAADGTKMSKSKGNIVSPWEVFSKFGADVARFWFYSVNGPGETKNFDEKSLDEVNKKVFNPLRNVVSFYEMYKLDEVLSEDPLQSTNVLDQWILSLWAQTHETITVGLDTYDMLTPTRAIKDFISELSTWYIRRSRDRFKSDDTNDRNYALTTTRYILKHIAIAIAPFTPFLAEEIWQTLRHQDDEISVHLCDWNTNISASLWSLEDMHIARSIVTLGLEARQKVNVKVRQPLQSLRIGEDNLGKEYLDIICDELNVKQIIIDDTLSQGQALLDTVITDDLRDEGDMREIVRSIQDMRKTANLVPSDVVTASLTASEPAWFSANQVLHDELLQTVGAREIVWGAEENKVEKI</sequence>